<comment type="caution">
    <text evidence="1">The sequence shown here is derived from an EMBL/GenBank/DDBJ whole genome shotgun (WGS) entry which is preliminary data.</text>
</comment>
<reference evidence="1 2" key="1">
    <citation type="submission" date="2019-08" db="EMBL/GenBank/DDBJ databases">
        <title>The genome of the soybean aphid Biotype 1, its phylome, world population structure and adaptation to the North American continent.</title>
        <authorList>
            <person name="Giordano R."/>
            <person name="Donthu R.K."/>
            <person name="Hernandez A.G."/>
            <person name="Wright C.L."/>
            <person name="Zimin A.V."/>
        </authorList>
    </citation>
    <scope>NUCLEOTIDE SEQUENCE [LARGE SCALE GENOMIC DNA]</scope>
    <source>
        <tissue evidence="1">Whole aphids</tissue>
    </source>
</reference>
<name>A0A6G0TU75_APHGL</name>
<keyword evidence="2" id="KW-1185">Reference proteome</keyword>
<proteinExistence type="predicted"/>
<gene>
    <name evidence="1" type="ORF">AGLY_005463</name>
</gene>
<evidence type="ECO:0000313" key="1">
    <source>
        <dbReference type="EMBL" id="KAE9538881.1"/>
    </source>
</evidence>
<protein>
    <submittedName>
        <fullName evidence="1">Uncharacterized protein</fullName>
    </submittedName>
</protein>
<dbReference type="AlphaFoldDB" id="A0A6G0TU75"/>
<evidence type="ECO:0000313" key="2">
    <source>
        <dbReference type="Proteomes" id="UP000475862"/>
    </source>
</evidence>
<accession>A0A6G0TU75</accession>
<dbReference type="SUPFAM" id="SSF48371">
    <property type="entry name" value="ARM repeat"/>
    <property type="match status" value="1"/>
</dbReference>
<dbReference type="OrthoDB" id="431717at2759"/>
<dbReference type="InterPro" id="IPR016024">
    <property type="entry name" value="ARM-type_fold"/>
</dbReference>
<dbReference type="EMBL" id="VYZN01000015">
    <property type="protein sequence ID" value="KAE9538881.1"/>
    <property type="molecule type" value="Genomic_DNA"/>
</dbReference>
<sequence length="180" mass="20733">MSTCLGLLGDPEKIINYPRDIINYKLSFNDCKINISFDHLLPRILELCRYCSNRQIRFTACEIFHAYIILYLGNNLILKRSKPAEMKIVITKIIPIVIKLACDMDNLIQQLFEHLAIGIDSISEDSNEAVRDFSAKCIMEFLHWTLKEDNLSQKLSASLRAAIVFNSCYSILREDETIIN</sequence>
<organism evidence="1 2">
    <name type="scientific">Aphis glycines</name>
    <name type="common">Soybean aphid</name>
    <dbReference type="NCBI Taxonomy" id="307491"/>
    <lineage>
        <taxon>Eukaryota</taxon>
        <taxon>Metazoa</taxon>
        <taxon>Ecdysozoa</taxon>
        <taxon>Arthropoda</taxon>
        <taxon>Hexapoda</taxon>
        <taxon>Insecta</taxon>
        <taxon>Pterygota</taxon>
        <taxon>Neoptera</taxon>
        <taxon>Paraneoptera</taxon>
        <taxon>Hemiptera</taxon>
        <taxon>Sternorrhyncha</taxon>
        <taxon>Aphidomorpha</taxon>
        <taxon>Aphidoidea</taxon>
        <taxon>Aphididae</taxon>
        <taxon>Aphidini</taxon>
        <taxon>Aphis</taxon>
        <taxon>Aphis</taxon>
    </lineage>
</organism>
<dbReference type="Proteomes" id="UP000475862">
    <property type="component" value="Unassembled WGS sequence"/>
</dbReference>